<evidence type="ECO:0000313" key="2">
    <source>
        <dbReference type="EMBL" id="OXM14238.1"/>
    </source>
</evidence>
<accession>A0A229NWN0</accession>
<comment type="caution">
    <text evidence="2">The sequence shown here is derived from an EMBL/GenBank/DDBJ whole genome shotgun (WGS) entry which is preliminary data.</text>
</comment>
<feature type="transmembrane region" description="Helical" evidence="1">
    <location>
        <begin position="16"/>
        <end position="33"/>
    </location>
</feature>
<protein>
    <submittedName>
        <fullName evidence="2">Uncharacterized protein</fullName>
    </submittedName>
</protein>
<reference evidence="2 3" key="1">
    <citation type="submission" date="2017-07" db="EMBL/GenBank/DDBJ databases">
        <title>Paenibacillus herberti R33 genome sequencing and assembly.</title>
        <authorList>
            <person name="Su W."/>
        </authorList>
    </citation>
    <scope>NUCLEOTIDE SEQUENCE [LARGE SCALE GENOMIC DNA]</scope>
    <source>
        <strain evidence="2 3">R33</strain>
    </source>
</reference>
<evidence type="ECO:0000256" key="1">
    <source>
        <dbReference type="SAM" id="Phobius"/>
    </source>
</evidence>
<keyword evidence="1" id="KW-0812">Transmembrane</keyword>
<gene>
    <name evidence="2" type="ORF">CGZ75_14845</name>
</gene>
<keyword evidence="3" id="KW-1185">Reference proteome</keyword>
<keyword evidence="1" id="KW-1133">Transmembrane helix</keyword>
<dbReference type="EMBL" id="NMUQ01000002">
    <property type="protein sequence ID" value="OXM14238.1"/>
    <property type="molecule type" value="Genomic_DNA"/>
</dbReference>
<evidence type="ECO:0000313" key="3">
    <source>
        <dbReference type="Proteomes" id="UP000215145"/>
    </source>
</evidence>
<name>A0A229NWN0_9BACL</name>
<dbReference type="AlphaFoldDB" id="A0A229NWN0"/>
<keyword evidence="1" id="KW-0472">Membrane</keyword>
<organism evidence="2 3">
    <name type="scientific">Paenibacillus herberti</name>
    <dbReference type="NCBI Taxonomy" id="1619309"/>
    <lineage>
        <taxon>Bacteria</taxon>
        <taxon>Bacillati</taxon>
        <taxon>Bacillota</taxon>
        <taxon>Bacilli</taxon>
        <taxon>Bacillales</taxon>
        <taxon>Paenibacillaceae</taxon>
        <taxon>Paenibacillus</taxon>
    </lineage>
</organism>
<sequence length="159" mass="16344">MNVKPSNTSGSRGVSLGIRLILFILLIIAIKLIKKRRKCGCPPPIGSTQGFNVKNSTKTITLTLTTASGDLEKPPPPLNTPLPPGSTADFEVTSKAGHTTRANIKYTGTAANGTPITVSFTLVNSGGVLTGVDNLASTGPVKVNAETTSGNALITISDS</sequence>
<proteinExistence type="predicted"/>
<dbReference type="Proteomes" id="UP000215145">
    <property type="component" value="Unassembled WGS sequence"/>
</dbReference>